<dbReference type="GO" id="GO:0140911">
    <property type="term" value="F:pore-forming activity"/>
    <property type="evidence" value="ECO:0007669"/>
    <property type="project" value="InterPro"/>
</dbReference>
<evidence type="ECO:0000313" key="10">
    <source>
        <dbReference type="Proteomes" id="UP000653127"/>
    </source>
</evidence>
<evidence type="ECO:0000256" key="1">
    <source>
        <dbReference type="ARBA" id="ARBA00004651"/>
    </source>
</evidence>
<protein>
    <submittedName>
        <fullName evidence="9">Hemolysin III family protein</fullName>
    </submittedName>
</protein>
<dbReference type="Proteomes" id="UP000653127">
    <property type="component" value="Unassembled WGS sequence"/>
</dbReference>
<keyword evidence="5 8" id="KW-1133">Transmembrane helix</keyword>
<keyword evidence="3" id="KW-1003">Cell membrane</keyword>
<accession>A0A926E0Y3</accession>
<keyword evidence="7" id="KW-0479">Metal-binding</keyword>
<dbReference type="Pfam" id="PF03006">
    <property type="entry name" value="HlyIII"/>
    <property type="match status" value="1"/>
</dbReference>
<evidence type="ECO:0000256" key="8">
    <source>
        <dbReference type="SAM" id="Phobius"/>
    </source>
</evidence>
<evidence type="ECO:0000313" key="9">
    <source>
        <dbReference type="EMBL" id="MBC8547049.1"/>
    </source>
</evidence>
<feature type="transmembrane region" description="Helical" evidence="8">
    <location>
        <begin position="162"/>
        <end position="182"/>
    </location>
</feature>
<feature type="binding site" evidence="7">
    <location>
        <position position="194"/>
    </location>
    <ligand>
        <name>Zn(2+)</name>
        <dbReference type="ChEBI" id="CHEBI:29105"/>
    </ligand>
</feature>
<feature type="transmembrane region" description="Helical" evidence="8">
    <location>
        <begin position="12"/>
        <end position="32"/>
    </location>
</feature>
<dbReference type="NCBIfam" id="TIGR01065">
    <property type="entry name" value="hlyIII"/>
    <property type="match status" value="1"/>
</dbReference>
<evidence type="ECO:0000256" key="7">
    <source>
        <dbReference type="PIRSR" id="PIRSR604254-1"/>
    </source>
</evidence>
<dbReference type="PANTHER" id="PTHR20855">
    <property type="entry name" value="ADIPOR/PROGESTIN RECEPTOR-RELATED"/>
    <property type="match status" value="1"/>
</dbReference>
<keyword evidence="10" id="KW-1185">Reference proteome</keyword>
<dbReference type="AlphaFoldDB" id="A0A926E0Y3"/>
<keyword evidence="4 8" id="KW-0812">Transmembrane</keyword>
<evidence type="ECO:0000256" key="5">
    <source>
        <dbReference type="ARBA" id="ARBA00022989"/>
    </source>
</evidence>
<dbReference type="InterPro" id="IPR005744">
    <property type="entry name" value="Hy-lIII"/>
</dbReference>
<feature type="binding site" evidence="7">
    <location>
        <position position="198"/>
    </location>
    <ligand>
        <name>Zn(2+)</name>
        <dbReference type="ChEBI" id="CHEBI:29105"/>
    </ligand>
</feature>
<dbReference type="InterPro" id="IPR004254">
    <property type="entry name" value="AdipoR/HlyIII-related"/>
</dbReference>
<dbReference type="RefSeq" id="WP_249283124.1">
    <property type="nucleotide sequence ID" value="NZ_JACRST010000013.1"/>
</dbReference>
<feature type="transmembrane region" description="Helical" evidence="8">
    <location>
        <begin position="109"/>
        <end position="132"/>
    </location>
</feature>
<feature type="transmembrane region" description="Helical" evidence="8">
    <location>
        <begin position="44"/>
        <end position="65"/>
    </location>
</feature>
<evidence type="ECO:0000256" key="2">
    <source>
        <dbReference type="ARBA" id="ARBA00008488"/>
    </source>
</evidence>
<evidence type="ECO:0000256" key="3">
    <source>
        <dbReference type="ARBA" id="ARBA00022475"/>
    </source>
</evidence>
<sequence>MSYYMKKARDPISSATHLWGAIISVVGLAMLLTKTLRLPEFSLMKVLSSALFGLSLIALYTASSVYHFSNAGSKKVTVLRKLDHAMIYVLIAGTYTPVMLNLLPYPRNVAFTVFIWAFAAVGIVLKLCWFGAPRWLQTTLYLVMGWAILFDATVFARMSAGALAWLIAGGVSYTAGGVIYMLKKPNISERFGFHELFHIFVLIGSLCHFLLVYLYIA</sequence>
<comment type="similarity">
    <text evidence="2">Belongs to the UPF0073 (Hly-III) family.</text>
</comment>
<comment type="caution">
    <text evidence="9">The sequence shown here is derived from an EMBL/GenBank/DDBJ whole genome shotgun (WGS) entry which is preliminary data.</text>
</comment>
<feature type="binding site" evidence="7">
    <location>
        <position position="67"/>
    </location>
    <ligand>
        <name>Zn(2+)</name>
        <dbReference type="ChEBI" id="CHEBI:29105"/>
    </ligand>
</feature>
<evidence type="ECO:0000256" key="4">
    <source>
        <dbReference type="ARBA" id="ARBA00022692"/>
    </source>
</evidence>
<feature type="transmembrane region" description="Helical" evidence="8">
    <location>
        <begin position="194"/>
        <end position="216"/>
    </location>
</feature>
<feature type="transmembrane region" description="Helical" evidence="8">
    <location>
        <begin position="85"/>
        <end position="103"/>
    </location>
</feature>
<dbReference type="GO" id="GO:0046872">
    <property type="term" value="F:metal ion binding"/>
    <property type="evidence" value="ECO:0007669"/>
    <property type="project" value="UniProtKB-KW"/>
</dbReference>
<comment type="subcellular location">
    <subcellularLocation>
        <location evidence="1">Cell membrane</location>
        <topology evidence="1">Multi-pass membrane protein</topology>
    </subcellularLocation>
</comment>
<dbReference type="PANTHER" id="PTHR20855:SF3">
    <property type="entry name" value="LD03007P"/>
    <property type="match status" value="1"/>
</dbReference>
<proteinExistence type="inferred from homology"/>
<keyword evidence="7" id="KW-0862">Zinc</keyword>
<organism evidence="9 10">
    <name type="scientific">Ligaoa zhengdingensis</name>
    <dbReference type="NCBI Taxonomy" id="2763658"/>
    <lineage>
        <taxon>Bacteria</taxon>
        <taxon>Bacillati</taxon>
        <taxon>Bacillota</taxon>
        <taxon>Clostridia</taxon>
        <taxon>Eubacteriales</taxon>
        <taxon>Oscillospiraceae</taxon>
        <taxon>Ligaoa</taxon>
    </lineage>
</organism>
<gene>
    <name evidence="9" type="ORF">H8711_08915</name>
</gene>
<evidence type="ECO:0000256" key="6">
    <source>
        <dbReference type="ARBA" id="ARBA00023136"/>
    </source>
</evidence>
<feature type="transmembrane region" description="Helical" evidence="8">
    <location>
        <begin position="139"/>
        <end position="156"/>
    </location>
</feature>
<reference evidence="9" key="1">
    <citation type="submission" date="2020-08" db="EMBL/GenBank/DDBJ databases">
        <title>Genome public.</title>
        <authorList>
            <person name="Liu C."/>
            <person name="Sun Q."/>
        </authorList>
    </citation>
    <scope>NUCLEOTIDE SEQUENCE</scope>
    <source>
        <strain evidence="9">NSJ-31</strain>
    </source>
</reference>
<name>A0A926E0Y3_9FIRM</name>
<dbReference type="GO" id="GO:0005886">
    <property type="term" value="C:plasma membrane"/>
    <property type="evidence" value="ECO:0007669"/>
    <property type="project" value="UniProtKB-SubCell"/>
</dbReference>
<keyword evidence="6 8" id="KW-0472">Membrane</keyword>
<dbReference type="EMBL" id="JACRST010000013">
    <property type="protein sequence ID" value="MBC8547049.1"/>
    <property type="molecule type" value="Genomic_DNA"/>
</dbReference>